<sequence>MSALVNDLFKLARCAGRFRVQQTILLVSLSLAFLVIRTIKLGILMQLQGFLDCAAKNIACDMEFAASLMRDSDAKLMASLNCPIHVFGIDIAIKLCTLRSRTENSIIRLLCPQASDLRDESMIPET</sequence>
<keyword evidence="2" id="KW-1185">Reference proteome</keyword>
<dbReference type="Proteomes" id="UP001055072">
    <property type="component" value="Unassembled WGS sequence"/>
</dbReference>
<dbReference type="EMBL" id="MU274930">
    <property type="protein sequence ID" value="KAI0085549.1"/>
    <property type="molecule type" value="Genomic_DNA"/>
</dbReference>
<comment type="caution">
    <text evidence="1">The sequence shown here is derived from an EMBL/GenBank/DDBJ whole genome shotgun (WGS) entry which is preliminary data.</text>
</comment>
<organism evidence="1 2">
    <name type="scientific">Irpex rosettiformis</name>
    <dbReference type="NCBI Taxonomy" id="378272"/>
    <lineage>
        <taxon>Eukaryota</taxon>
        <taxon>Fungi</taxon>
        <taxon>Dikarya</taxon>
        <taxon>Basidiomycota</taxon>
        <taxon>Agaricomycotina</taxon>
        <taxon>Agaricomycetes</taxon>
        <taxon>Polyporales</taxon>
        <taxon>Irpicaceae</taxon>
        <taxon>Irpex</taxon>
    </lineage>
</organism>
<gene>
    <name evidence="1" type="ORF">BDY19DRAFT_440510</name>
</gene>
<evidence type="ECO:0000313" key="1">
    <source>
        <dbReference type="EMBL" id="KAI0085549.1"/>
    </source>
</evidence>
<reference evidence="1" key="1">
    <citation type="journal article" date="2021" name="Environ. Microbiol.">
        <title>Gene family expansions and transcriptome signatures uncover fungal adaptations to wood decay.</title>
        <authorList>
            <person name="Hage H."/>
            <person name="Miyauchi S."/>
            <person name="Viragh M."/>
            <person name="Drula E."/>
            <person name="Min B."/>
            <person name="Chaduli D."/>
            <person name="Navarro D."/>
            <person name="Favel A."/>
            <person name="Norest M."/>
            <person name="Lesage-Meessen L."/>
            <person name="Balint B."/>
            <person name="Merenyi Z."/>
            <person name="de Eugenio L."/>
            <person name="Morin E."/>
            <person name="Martinez A.T."/>
            <person name="Baldrian P."/>
            <person name="Stursova M."/>
            <person name="Martinez M.J."/>
            <person name="Novotny C."/>
            <person name="Magnuson J.K."/>
            <person name="Spatafora J.W."/>
            <person name="Maurice S."/>
            <person name="Pangilinan J."/>
            <person name="Andreopoulos W."/>
            <person name="LaButti K."/>
            <person name="Hundley H."/>
            <person name="Na H."/>
            <person name="Kuo A."/>
            <person name="Barry K."/>
            <person name="Lipzen A."/>
            <person name="Henrissat B."/>
            <person name="Riley R."/>
            <person name="Ahrendt S."/>
            <person name="Nagy L.G."/>
            <person name="Grigoriev I.V."/>
            <person name="Martin F."/>
            <person name="Rosso M.N."/>
        </authorList>
    </citation>
    <scope>NUCLEOTIDE SEQUENCE</scope>
    <source>
        <strain evidence="1">CBS 384.51</strain>
    </source>
</reference>
<name>A0ACB8TUB6_9APHY</name>
<protein>
    <submittedName>
        <fullName evidence="1">Uncharacterized protein</fullName>
    </submittedName>
</protein>
<evidence type="ECO:0000313" key="2">
    <source>
        <dbReference type="Proteomes" id="UP001055072"/>
    </source>
</evidence>
<proteinExistence type="predicted"/>
<accession>A0ACB8TUB6</accession>